<sequence>MTSDFKSFRYLVAGNAISAYGSYLNLVALNLYALSTTGSAGQTGLIMAVRLAVAFCMGFVSGSIVSRFNRKFVMIFGDLSQAVALTVLLTVPADARPALLYVVAVVAGVGGTLSSVALRSSIPVIVGQDQRVRANGLLTSGRSLAMVAGFASAGIVVTAFGFRTAFAVDAATFVLSAANMARLPLKLRRSESAAPSAGGGSISPMIGLRILRATPVLLVMIAIRAVDGLGSASHNVGLPVYSTALNPAHPAEFVSRFWAIWAVGNILMQRGLVRYLKKSGRSIGENAFSVGTILMSASFIIAFTGPPLIVGVVVALCAGLADGFTDNAYASRLQTVSDDDRGYVFGFSSMAENLGFGSGMVVSALLLDHHSPLWVVGVSHGVAIACGVAFLSYVFVARRREARRSGGEKAAAPLDSAAVGGEAR</sequence>
<dbReference type="Pfam" id="PF07690">
    <property type="entry name" value="MFS_1"/>
    <property type="match status" value="1"/>
</dbReference>
<evidence type="ECO:0000256" key="2">
    <source>
        <dbReference type="ARBA" id="ARBA00022475"/>
    </source>
</evidence>
<organism evidence="7 8">
    <name type="scientific">Streptacidiphilus fuscans</name>
    <dbReference type="NCBI Taxonomy" id="2789292"/>
    <lineage>
        <taxon>Bacteria</taxon>
        <taxon>Bacillati</taxon>
        <taxon>Actinomycetota</taxon>
        <taxon>Actinomycetes</taxon>
        <taxon>Kitasatosporales</taxon>
        <taxon>Streptomycetaceae</taxon>
        <taxon>Streptacidiphilus</taxon>
    </lineage>
</organism>
<evidence type="ECO:0000256" key="3">
    <source>
        <dbReference type="ARBA" id="ARBA00022692"/>
    </source>
</evidence>
<feature type="transmembrane region" description="Helical" evidence="6">
    <location>
        <begin position="98"/>
        <end position="118"/>
    </location>
</feature>
<feature type="transmembrane region" description="Helical" evidence="6">
    <location>
        <begin position="373"/>
        <end position="396"/>
    </location>
</feature>
<dbReference type="PANTHER" id="PTHR23513:SF11">
    <property type="entry name" value="STAPHYLOFERRIN A TRANSPORTER"/>
    <property type="match status" value="1"/>
</dbReference>
<keyword evidence="3 6" id="KW-0812">Transmembrane</keyword>
<keyword evidence="8" id="KW-1185">Reference proteome</keyword>
<dbReference type="CDD" id="cd06173">
    <property type="entry name" value="MFS_MefA_like"/>
    <property type="match status" value="1"/>
</dbReference>
<evidence type="ECO:0000313" key="7">
    <source>
        <dbReference type="EMBL" id="MBF9070155.1"/>
    </source>
</evidence>
<dbReference type="GO" id="GO:0005886">
    <property type="term" value="C:plasma membrane"/>
    <property type="evidence" value="ECO:0007669"/>
    <property type="project" value="UniProtKB-SubCell"/>
</dbReference>
<dbReference type="Gene3D" id="1.20.1250.20">
    <property type="entry name" value="MFS general substrate transporter like domains"/>
    <property type="match status" value="1"/>
</dbReference>
<name>A0A931BB35_9ACTN</name>
<keyword evidence="4 6" id="KW-1133">Transmembrane helix</keyword>
<feature type="transmembrane region" description="Helical" evidence="6">
    <location>
        <begin position="139"/>
        <end position="160"/>
    </location>
</feature>
<keyword evidence="5 6" id="KW-0472">Membrane</keyword>
<reference evidence="7" key="1">
    <citation type="submission" date="2020-11" db="EMBL/GenBank/DDBJ databases">
        <title>Isolation and identification of active actinomycetes.</title>
        <authorList>
            <person name="Yu B."/>
        </authorList>
    </citation>
    <scope>NUCLEOTIDE SEQUENCE</scope>
    <source>
        <strain evidence="7">NEAU-YB345</strain>
    </source>
</reference>
<dbReference type="Proteomes" id="UP000657385">
    <property type="component" value="Unassembled WGS sequence"/>
</dbReference>
<proteinExistence type="predicted"/>
<feature type="transmembrane region" description="Helical" evidence="6">
    <location>
        <begin position="309"/>
        <end position="330"/>
    </location>
</feature>
<dbReference type="EMBL" id="JADPRT010000007">
    <property type="protein sequence ID" value="MBF9070155.1"/>
    <property type="molecule type" value="Genomic_DNA"/>
</dbReference>
<feature type="transmembrane region" description="Helical" evidence="6">
    <location>
        <begin position="12"/>
        <end position="33"/>
    </location>
</feature>
<comment type="subcellular location">
    <subcellularLocation>
        <location evidence="1">Cell membrane</location>
        <topology evidence="1">Multi-pass membrane protein</topology>
    </subcellularLocation>
</comment>
<dbReference type="InterPro" id="IPR011701">
    <property type="entry name" value="MFS"/>
</dbReference>
<feature type="transmembrane region" description="Helical" evidence="6">
    <location>
        <begin position="72"/>
        <end position="92"/>
    </location>
</feature>
<dbReference type="InterPro" id="IPR036259">
    <property type="entry name" value="MFS_trans_sf"/>
</dbReference>
<keyword evidence="2" id="KW-1003">Cell membrane</keyword>
<gene>
    <name evidence="7" type="ORF">I2501_19195</name>
</gene>
<evidence type="ECO:0000256" key="5">
    <source>
        <dbReference type="ARBA" id="ARBA00023136"/>
    </source>
</evidence>
<evidence type="ECO:0000256" key="6">
    <source>
        <dbReference type="SAM" id="Phobius"/>
    </source>
</evidence>
<protein>
    <submittedName>
        <fullName evidence="7">MFS transporter</fullName>
    </submittedName>
</protein>
<feature type="transmembrane region" description="Helical" evidence="6">
    <location>
        <begin position="342"/>
        <end position="367"/>
    </location>
</feature>
<accession>A0A931BB35</accession>
<dbReference type="AlphaFoldDB" id="A0A931BB35"/>
<comment type="caution">
    <text evidence="7">The sequence shown here is derived from an EMBL/GenBank/DDBJ whole genome shotgun (WGS) entry which is preliminary data.</text>
</comment>
<dbReference type="SUPFAM" id="SSF103473">
    <property type="entry name" value="MFS general substrate transporter"/>
    <property type="match status" value="1"/>
</dbReference>
<evidence type="ECO:0000256" key="1">
    <source>
        <dbReference type="ARBA" id="ARBA00004651"/>
    </source>
</evidence>
<dbReference type="PANTHER" id="PTHR23513">
    <property type="entry name" value="INTEGRAL MEMBRANE EFFLUX PROTEIN-RELATED"/>
    <property type="match status" value="1"/>
</dbReference>
<dbReference type="GO" id="GO:0022857">
    <property type="term" value="F:transmembrane transporter activity"/>
    <property type="evidence" value="ECO:0007669"/>
    <property type="project" value="InterPro"/>
</dbReference>
<dbReference type="RefSeq" id="WP_196195303.1">
    <property type="nucleotide sequence ID" value="NZ_JADPRT010000007.1"/>
</dbReference>
<evidence type="ECO:0000256" key="4">
    <source>
        <dbReference type="ARBA" id="ARBA00022989"/>
    </source>
</evidence>
<feature type="transmembrane region" description="Helical" evidence="6">
    <location>
        <begin position="45"/>
        <end position="65"/>
    </location>
</feature>
<evidence type="ECO:0000313" key="8">
    <source>
        <dbReference type="Proteomes" id="UP000657385"/>
    </source>
</evidence>